<dbReference type="Gene3D" id="3.10.129.10">
    <property type="entry name" value="Hotdog Thioesterase"/>
    <property type="match status" value="1"/>
</dbReference>
<dbReference type="SUPFAM" id="SSF48179">
    <property type="entry name" value="6-phosphogluconate dehydrogenase C-terminal domain-like"/>
    <property type="match status" value="1"/>
</dbReference>
<dbReference type="InterPro" id="IPR013328">
    <property type="entry name" value="6PGD_dom2"/>
</dbReference>
<dbReference type="InterPro" id="IPR006176">
    <property type="entry name" value="3-OHacyl-CoA_DH_NAD-bd"/>
</dbReference>
<dbReference type="InterPro" id="IPR006108">
    <property type="entry name" value="3HC_DH_C"/>
</dbReference>
<feature type="binding site" evidence="7">
    <location>
        <begin position="14"/>
        <end position="19"/>
    </location>
    <ligand>
        <name>NAD(+)</name>
        <dbReference type="ChEBI" id="CHEBI:57540"/>
    </ligand>
</feature>
<dbReference type="CDD" id="cd00586">
    <property type="entry name" value="4HBT"/>
    <property type="match status" value="1"/>
</dbReference>
<comment type="catalytic activity">
    <reaction evidence="7">
        <text>carnitine + NAD(+) = 3-dehydrocarnitine + NADH + H(+)</text>
        <dbReference type="Rhea" id="RHEA:19265"/>
        <dbReference type="ChEBI" id="CHEBI:15378"/>
        <dbReference type="ChEBI" id="CHEBI:17126"/>
        <dbReference type="ChEBI" id="CHEBI:57540"/>
        <dbReference type="ChEBI" id="CHEBI:57885"/>
        <dbReference type="ChEBI" id="CHEBI:57945"/>
        <dbReference type="EC" id="1.1.1.108"/>
    </reaction>
</comment>
<evidence type="ECO:0000259" key="9">
    <source>
        <dbReference type="Pfam" id="PF00725"/>
    </source>
</evidence>
<name>A0ABU0LV49_9HYPH</name>
<organism evidence="11 12">
    <name type="scientific">Ancylobacter amanitiformis</name>
    <dbReference type="NCBI Taxonomy" id="217069"/>
    <lineage>
        <taxon>Bacteria</taxon>
        <taxon>Pseudomonadati</taxon>
        <taxon>Pseudomonadota</taxon>
        <taxon>Alphaproteobacteria</taxon>
        <taxon>Hyphomicrobiales</taxon>
        <taxon>Xanthobacteraceae</taxon>
        <taxon>Ancylobacter</taxon>
    </lineage>
</organism>
<dbReference type="RefSeq" id="WP_306891225.1">
    <property type="nucleotide sequence ID" value="NZ_JAUSVR010000013.1"/>
</dbReference>
<dbReference type="InterPro" id="IPR008927">
    <property type="entry name" value="6-PGluconate_DH-like_C_sf"/>
</dbReference>
<feature type="domain" description="3-hydroxyacyl-CoA dehydrogenase C-terminal" evidence="9">
    <location>
        <begin position="189"/>
        <end position="255"/>
    </location>
</feature>
<keyword evidence="12" id="KW-1185">Reference proteome</keyword>
<dbReference type="PANTHER" id="PTHR48075:SF5">
    <property type="entry name" value="3-HYDROXYBUTYRYL-COA DEHYDROGENASE"/>
    <property type="match status" value="1"/>
</dbReference>
<comment type="similarity">
    <text evidence="7">Belongs to the 3-hydroxyacyl-CoA dehydrogenase family. L-carnitine dehydrogenase subfamily.</text>
</comment>
<evidence type="ECO:0000313" key="11">
    <source>
        <dbReference type="EMBL" id="MDQ0512549.1"/>
    </source>
</evidence>
<dbReference type="InterPro" id="IPR036291">
    <property type="entry name" value="NAD(P)-bd_dom_sf"/>
</dbReference>
<dbReference type="Gene3D" id="1.10.1040.10">
    <property type="entry name" value="N-(1-d-carboxylethyl)-l-norvaline Dehydrogenase, domain 2"/>
    <property type="match status" value="1"/>
</dbReference>
<dbReference type="PANTHER" id="PTHR48075">
    <property type="entry name" value="3-HYDROXYACYL-COA DEHYDROGENASE FAMILY PROTEIN"/>
    <property type="match status" value="1"/>
</dbReference>
<comment type="subunit">
    <text evidence="3 7">Homodimer.</text>
</comment>
<evidence type="ECO:0000256" key="5">
    <source>
        <dbReference type="ARBA" id="ARBA00023002"/>
    </source>
</evidence>
<keyword evidence="5 7" id="KW-0560">Oxidoreductase</keyword>
<keyword evidence="6 7" id="KW-0520">NAD</keyword>
<feature type="region of interest" description="Disordered" evidence="8">
    <location>
        <begin position="486"/>
        <end position="505"/>
    </location>
</feature>
<comment type="subcellular location">
    <subcellularLocation>
        <location evidence="1 7">Cytoplasm</location>
    </subcellularLocation>
</comment>
<sequence>MTHLSPISRAACIGGGVIGGGWIARFLLAGIDVTVFDPHPEAQRIVGEVLANAERAYGLLTNAPLPPRGQLRFCASLAEAVADAEWVQESVPERLDLKRRVLAQIDAAAPPDALLGSSTSGLKPSDLQEGLAHPERLFVAHPYNPVYLLPLVEIVGGQATAPATIARAKTVLDAIGMKGVVIAREIEAFVGDRLLEALWREALWLIKDDICDVETLDDVIRYSFGLRWAQMGLFQTYRIAGGEAGMRHFLAQFGPCLQWPWTKLTDVVDLDETLVEKIGAQSDAQAAGLSIRELERIRDENLVGIVQALKAGNGGEGWGAGRLLADFERRLQAKAEPAIAIDVEAPLALVETRVSPAWIDYNGHMTEHRYLQVFGDATDALLRLIGVDLAYVEGGHSYYTVETHLRHLGEAKLGETLRATCQILASDDKRLHLFHRLFAGPDGREIATAEHMLLHVDTHAGRATPAPAELLSRLAPLAGAHARLPAPPAAGRAVGQKRAPLAATA</sequence>
<dbReference type="EC" id="1.1.1.108" evidence="7"/>
<dbReference type="InterPro" id="IPR029069">
    <property type="entry name" value="HotDog_dom_sf"/>
</dbReference>
<evidence type="ECO:0000259" key="10">
    <source>
        <dbReference type="Pfam" id="PF02737"/>
    </source>
</evidence>
<evidence type="ECO:0000256" key="6">
    <source>
        <dbReference type="ARBA" id="ARBA00023027"/>
    </source>
</evidence>
<evidence type="ECO:0000256" key="2">
    <source>
        <dbReference type="ARBA" id="ARBA00004855"/>
    </source>
</evidence>
<dbReference type="Pfam" id="PF00725">
    <property type="entry name" value="3HCDH"/>
    <property type="match status" value="1"/>
</dbReference>
<dbReference type="Gene3D" id="3.40.50.720">
    <property type="entry name" value="NAD(P)-binding Rossmann-like Domain"/>
    <property type="match status" value="1"/>
</dbReference>
<evidence type="ECO:0000256" key="1">
    <source>
        <dbReference type="ARBA" id="ARBA00004496"/>
    </source>
</evidence>
<comment type="pathway">
    <text evidence="2 7">Amine and polyamine metabolism; carnitine metabolism.</text>
</comment>
<reference evidence="11 12" key="1">
    <citation type="submission" date="2023-07" db="EMBL/GenBank/DDBJ databases">
        <title>Genomic Encyclopedia of Type Strains, Phase IV (KMG-IV): sequencing the most valuable type-strain genomes for metagenomic binning, comparative biology and taxonomic classification.</title>
        <authorList>
            <person name="Goeker M."/>
        </authorList>
    </citation>
    <scope>NUCLEOTIDE SEQUENCE [LARGE SCALE GENOMIC DNA]</scope>
    <source>
        <strain evidence="11 12">DSM 15561</strain>
    </source>
</reference>
<feature type="domain" description="3-hydroxyacyl-CoA dehydrogenase NAD binding" evidence="10">
    <location>
        <begin position="10"/>
        <end position="184"/>
    </location>
</feature>
<dbReference type="Pfam" id="PF13279">
    <property type="entry name" value="4HBT_2"/>
    <property type="match status" value="1"/>
</dbReference>
<dbReference type="HAMAP" id="MF_02129">
    <property type="entry name" value="L_carnitine_dehydrog"/>
    <property type="match status" value="1"/>
</dbReference>
<evidence type="ECO:0000313" key="12">
    <source>
        <dbReference type="Proteomes" id="UP001235094"/>
    </source>
</evidence>
<evidence type="ECO:0000256" key="7">
    <source>
        <dbReference type="HAMAP-Rule" id="MF_02129"/>
    </source>
</evidence>
<comment type="function">
    <text evidence="7">Catalyzes the NAD(+)-dependent oxidation of L-carnitine to 3-dehydrocarnitine.</text>
</comment>
<evidence type="ECO:0000256" key="4">
    <source>
        <dbReference type="ARBA" id="ARBA00022490"/>
    </source>
</evidence>
<dbReference type="Proteomes" id="UP001235094">
    <property type="component" value="Unassembled WGS sequence"/>
</dbReference>
<proteinExistence type="inferred from homology"/>
<keyword evidence="4 7" id="KW-0963">Cytoplasm</keyword>
<evidence type="ECO:0000256" key="3">
    <source>
        <dbReference type="ARBA" id="ARBA00011738"/>
    </source>
</evidence>
<dbReference type="Pfam" id="PF02737">
    <property type="entry name" value="3HCDH_N"/>
    <property type="match status" value="1"/>
</dbReference>
<dbReference type="GO" id="GO:0047728">
    <property type="term" value="F:carnitine 3-dehydrogenase activity"/>
    <property type="evidence" value="ECO:0007669"/>
    <property type="project" value="UniProtKB-EC"/>
</dbReference>
<dbReference type="SUPFAM" id="SSF54637">
    <property type="entry name" value="Thioesterase/thiol ester dehydrase-isomerase"/>
    <property type="match status" value="1"/>
</dbReference>
<dbReference type="EMBL" id="JAUSVR010000013">
    <property type="protein sequence ID" value="MDQ0512549.1"/>
    <property type="molecule type" value="Genomic_DNA"/>
</dbReference>
<dbReference type="InterPro" id="IPR026578">
    <property type="entry name" value="L-carnitine_dehydrogenase"/>
</dbReference>
<dbReference type="SUPFAM" id="SSF51735">
    <property type="entry name" value="NAD(P)-binding Rossmann-fold domains"/>
    <property type="match status" value="1"/>
</dbReference>
<gene>
    <name evidence="11" type="ORF">QOZ99_003459</name>
</gene>
<evidence type="ECO:0000256" key="8">
    <source>
        <dbReference type="SAM" id="MobiDB-lite"/>
    </source>
</evidence>
<accession>A0ABU0LV49</accession>
<dbReference type="NCBIfam" id="NF005716">
    <property type="entry name" value="PRK07531.1"/>
    <property type="match status" value="1"/>
</dbReference>
<comment type="caution">
    <text evidence="11">The sequence shown here is derived from an EMBL/GenBank/DDBJ whole genome shotgun (WGS) entry which is preliminary data.</text>
</comment>
<protein>
    <recommendedName>
        <fullName evidence="7">L-carnitine dehydrogenase</fullName>
        <shortName evidence="7">CDH</shortName>
        <shortName evidence="7">L-CDH</shortName>
        <ecNumber evidence="7">1.1.1.108</ecNumber>
    </recommendedName>
</protein>